<dbReference type="PROSITE" id="PS50878">
    <property type="entry name" value="RT_POL"/>
    <property type="match status" value="1"/>
</dbReference>
<dbReference type="InterPro" id="IPR043128">
    <property type="entry name" value="Rev_trsase/Diguanyl_cyclase"/>
</dbReference>
<dbReference type="OrthoDB" id="9996999at2759"/>
<dbReference type="InterPro" id="IPR053134">
    <property type="entry name" value="RNA-dir_DNA_polymerase"/>
</dbReference>
<dbReference type="InterPro" id="IPR000477">
    <property type="entry name" value="RT_dom"/>
</dbReference>
<organism evidence="10">
    <name type="scientific">Bactrocera latifrons</name>
    <name type="common">Malaysian fruit fly</name>
    <name type="synonym">Chaetodacus latifrons</name>
    <dbReference type="NCBI Taxonomy" id="174628"/>
    <lineage>
        <taxon>Eukaryota</taxon>
        <taxon>Metazoa</taxon>
        <taxon>Ecdysozoa</taxon>
        <taxon>Arthropoda</taxon>
        <taxon>Hexapoda</taxon>
        <taxon>Insecta</taxon>
        <taxon>Pterygota</taxon>
        <taxon>Neoptera</taxon>
        <taxon>Endopterygota</taxon>
        <taxon>Diptera</taxon>
        <taxon>Brachycera</taxon>
        <taxon>Muscomorpha</taxon>
        <taxon>Tephritoidea</taxon>
        <taxon>Tephritidae</taxon>
        <taxon>Bactrocera</taxon>
        <taxon>Bactrocera</taxon>
    </lineage>
</organism>
<proteinExistence type="predicted"/>
<dbReference type="Pfam" id="PF00078">
    <property type="entry name" value="RVT_1"/>
    <property type="match status" value="1"/>
</dbReference>
<evidence type="ECO:0000256" key="3">
    <source>
        <dbReference type="ARBA" id="ARBA00022695"/>
    </source>
</evidence>
<sequence>MLAQNVISPRCSSYNSPLWVVPKKPNNSGKQKWRIVIDYRKLNEQTIDDKFPLPNIEHLFDKLGKFCYISTIDLAKGFHQIEVHPDDRAKTAFSTASGHYEFNRMPFGLKTAPATFQRLINHVLRDHINKICVAYLDDILIFSTSFQEHIESIKKICSTLQDTNLKIQIDKCHFAALTTKYLGHLVTGEGIKPDL</sequence>
<dbReference type="EMBL" id="GDHF01016070">
    <property type="protein sequence ID" value="JAI36244.1"/>
    <property type="molecule type" value="Transcribed_RNA"/>
</dbReference>
<dbReference type="FunFam" id="3.10.10.10:FF:000007">
    <property type="entry name" value="Retrovirus-related Pol polyprotein from transposon 17.6-like Protein"/>
    <property type="match status" value="1"/>
</dbReference>
<evidence type="ECO:0000256" key="5">
    <source>
        <dbReference type="ARBA" id="ARBA00022759"/>
    </source>
</evidence>
<dbReference type="GO" id="GO:0004519">
    <property type="term" value="F:endonuclease activity"/>
    <property type="evidence" value="ECO:0007669"/>
    <property type="project" value="UniProtKB-KW"/>
</dbReference>
<keyword evidence="4" id="KW-0540">Nuclease</keyword>
<evidence type="ECO:0000256" key="6">
    <source>
        <dbReference type="ARBA" id="ARBA00022801"/>
    </source>
</evidence>
<dbReference type="EMBL" id="GDHF01013798">
    <property type="protein sequence ID" value="JAI38516.1"/>
    <property type="molecule type" value="Transcribed_RNA"/>
</dbReference>
<keyword evidence="1" id="KW-0645">Protease</keyword>
<evidence type="ECO:0000256" key="4">
    <source>
        <dbReference type="ARBA" id="ARBA00022722"/>
    </source>
</evidence>
<feature type="domain" description="Reverse transcriptase" evidence="8">
    <location>
        <begin position="2"/>
        <end position="186"/>
    </location>
</feature>
<evidence type="ECO:0000259" key="8">
    <source>
        <dbReference type="PROSITE" id="PS50878"/>
    </source>
</evidence>
<evidence type="ECO:0000313" key="11">
    <source>
        <dbReference type="EMBL" id="JAI38516.1"/>
    </source>
</evidence>
<dbReference type="EMBL" id="GDHF01024925">
    <property type="protein sequence ID" value="JAI27389.1"/>
    <property type="molecule type" value="Transcribed_RNA"/>
</dbReference>
<reference evidence="10" key="1">
    <citation type="submission" date="2015-06" db="EMBL/GenBank/DDBJ databases">
        <authorList>
            <person name="Hoefler B.C."/>
            <person name="Straight P.D."/>
        </authorList>
    </citation>
    <scope>NUCLEOTIDE SEQUENCE</scope>
</reference>
<name>A0A0K8VBC8_BACLA</name>
<dbReference type="PANTHER" id="PTHR24559">
    <property type="entry name" value="TRANSPOSON TY3-I GAG-POL POLYPROTEIN"/>
    <property type="match status" value="1"/>
</dbReference>
<gene>
    <name evidence="10" type="primary">pol_500</name>
    <name evidence="9" type="synonym">pol_118</name>
    <name evidence="11" type="synonym">pol_276</name>
    <name evidence="10" type="ORF">c1_g1_i10</name>
    <name evidence="9" type="ORF">c1_g1_i11</name>
    <name evidence="11" type="ORF">c1_g1_i3</name>
</gene>
<keyword evidence="5" id="KW-0255">Endonuclease</keyword>
<evidence type="ECO:0000313" key="10">
    <source>
        <dbReference type="EMBL" id="JAI36244.1"/>
    </source>
</evidence>
<dbReference type="CDD" id="cd01647">
    <property type="entry name" value="RT_LTR"/>
    <property type="match status" value="1"/>
</dbReference>
<keyword evidence="2" id="KW-0808">Transferase</keyword>
<dbReference type="PANTHER" id="PTHR24559:SF435">
    <property type="entry name" value="RIBONUCLEASE H"/>
    <property type="match status" value="1"/>
</dbReference>
<dbReference type="SUPFAM" id="SSF56672">
    <property type="entry name" value="DNA/RNA polymerases"/>
    <property type="match status" value="1"/>
</dbReference>
<keyword evidence="7" id="KW-0695">RNA-directed DNA polymerase</keyword>
<evidence type="ECO:0000256" key="1">
    <source>
        <dbReference type="ARBA" id="ARBA00022670"/>
    </source>
</evidence>
<dbReference type="Gene3D" id="3.10.10.10">
    <property type="entry name" value="HIV Type 1 Reverse Transcriptase, subunit A, domain 1"/>
    <property type="match status" value="1"/>
</dbReference>
<evidence type="ECO:0000313" key="9">
    <source>
        <dbReference type="EMBL" id="JAI27389.1"/>
    </source>
</evidence>
<dbReference type="GO" id="GO:0003964">
    <property type="term" value="F:RNA-directed DNA polymerase activity"/>
    <property type="evidence" value="ECO:0007669"/>
    <property type="project" value="UniProtKB-KW"/>
</dbReference>
<evidence type="ECO:0000256" key="2">
    <source>
        <dbReference type="ARBA" id="ARBA00022679"/>
    </source>
</evidence>
<evidence type="ECO:0000256" key="7">
    <source>
        <dbReference type="ARBA" id="ARBA00022918"/>
    </source>
</evidence>
<dbReference type="GO" id="GO:0006508">
    <property type="term" value="P:proteolysis"/>
    <property type="evidence" value="ECO:0007669"/>
    <property type="project" value="UniProtKB-KW"/>
</dbReference>
<accession>A0A0K8VBC8</accession>
<protein>
    <submittedName>
        <fullName evidence="10">Retrovirus-related Pol polyprotein from transposon 297</fullName>
    </submittedName>
</protein>
<dbReference type="GO" id="GO:0008233">
    <property type="term" value="F:peptidase activity"/>
    <property type="evidence" value="ECO:0007669"/>
    <property type="project" value="UniProtKB-KW"/>
</dbReference>
<dbReference type="Gene3D" id="3.30.70.270">
    <property type="match status" value="1"/>
</dbReference>
<dbReference type="InterPro" id="IPR043502">
    <property type="entry name" value="DNA/RNA_pol_sf"/>
</dbReference>
<keyword evidence="6" id="KW-0378">Hydrolase</keyword>
<dbReference type="AlphaFoldDB" id="A0A0K8VBC8"/>
<keyword evidence="3" id="KW-0548">Nucleotidyltransferase</keyword>